<dbReference type="PANTHER" id="PTHR24348:SF22">
    <property type="entry name" value="NON-SPECIFIC SERINE_THREONINE PROTEIN KINASE"/>
    <property type="match status" value="1"/>
</dbReference>
<dbReference type="InterPro" id="IPR045269">
    <property type="entry name" value="Atg1-like"/>
</dbReference>
<dbReference type="PROSITE" id="PS50011">
    <property type="entry name" value="PROTEIN_KINASE_DOM"/>
    <property type="match status" value="1"/>
</dbReference>
<dbReference type="PANTHER" id="PTHR24348">
    <property type="entry name" value="SERINE/THREONINE-PROTEIN KINASE UNC-51-RELATED"/>
    <property type="match status" value="1"/>
</dbReference>
<dbReference type="PROSITE" id="PS00108">
    <property type="entry name" value="PROTEIN_KINASE_ST"/>
    <property type="match status" value="1"/>
</dbReference>
<dbReference type="EMBL" id="UPSH01000001">
    <property type="protein sequence ID" value="VBB17777.1"/>
    <property type="molecule type" value="Genomic_DNA"/>
</dbReference>
<dbReference type="SMART" id="SM00220">
    <property type="entry name" value="S_TKc"/>
    <property type="match status" value="1"/>
</dbReference>
<dbReference type="InterPro" id="IPR008271">
    <property type="entry name" value="Ser/Thr_kinase_AS"/>
</dbReference>
<dbReference type="Gene3D" id="1.10.510.10">
    <property type="entry name" value="Transferase(Phosphotransferase) domain 1"/>
    <property type="match status" value="2"/>
</dbReference>
<evidence type="ECO:0000256" key="1">
    <source>
        <dbReference type="ARBA" id="ARBA00022679"/>
    </source>
</evidence>
<feature type="compositionally biased region" description="Polar residues" evidence="6">
    <location>
        <begin position="76"/>
        <end position="96"/>
    </location>
</feature>
<feature type="binding site" evidence="5">
    <location>
        <position position="186"/>
    </location>
    <ligand>
        <name>ATP</name>
        <dbReference type="ChEBI" id="CHEBI:30616"/>
    </ligand>
</feature>
<evidence type="ECO:0000259" key="7">
    <source>
        <dbReference type="PROSITE" id="PS50011"/>
    </source>
</evidence>
<evidence type="ECO:0000256" key="3">
    <source>
        <dbReference type="ARBA" id="ARBA00022777"/>
    </source>
</evidence>
<evidence type="ECO:0000313" key="8">
    <source>
        <dbReference type="EMBL" id="VBB17777.1"/>
    </source>
</evidence>
<dbReference type="PROSITE" id="PS00107">
    <property type="entry name" value="PROTEIN_KINASE_ATP"/>
    <property type="match status" value="1"/>
</dbReference>
<feature type="domain" description="Protein kinase" evidence="7">
    <location>
        <begin position="157"/>
        <end position="478"/>
    </location>
</feature>
<dbReference type="GO" id="GO:0004674">
    <property type="term" value="F:protein serine/threonine kinase activity"/>
    <property type="evidence" value="ECO:0007669"/>
    <property type="project" value="UniProtKB-KW"/>
</dbReference>
<dbReference type="InterPro" id="IPR011009">
    <property type="entry name" value="Kinase-like_dom_sf"/>
</dbReference>
<keyword evidence="9" id="KW-1185">Reference proteome</keyword>
<protein>
    <submittedName>
        <fullName evidence="8">Serine/threonine protein kinase</fullName>
    </submittedName>
</protein>
<keyword evidence="3 8" id="KW-0418">Kinase</keyword>
<dbReference type="GO" id="GO:0005524">
    <property type="term" value="F:ATP binding"/>
    <property type="evidence" value="ECO:0007669"/>
    <property type="project" value="UniProtKB-UniRule"/>
</dbReference>
<comment type="caution">
    <text evidence="8">The sequence shown here is derived from an EMBL/GenBank/DDBJ whole genome shotgun (WGS) entry which is preliminary data.</text>
</comment>
<gene>
    <name evidence="8" type="ORF">YASMINEVIRUS_240</name>
</gene>
<dbReference type="Proteomes" id="UP000594342">
    <property type="component" value="Unassembled WGS sequence"/>
</dbReference>
<name>A0A5K0U7M0_9VIRU</name>
<accession>A0A5K0U7M0</accession>
<keyword evidence="1" id="KW-0808">Transferase</keyword>
<sequence length="647" mass="73291">MELLFTNRLSRNNLRMYHSTESITSMPVKKNLAVNDQKNSTYRETTQIVHPQSQNKMDMNDATQLRVNFVDISKNVEQQNTKDTSLKTQQKRSVSLSPVPNTSNSTLTSTSVSTSTSNITISEPQQLTNVIDEGKQKLKIDGLPKGVLVGENGRYRLDEKRVIGRGAFSVVYAGNDLTTGGRVAVKRINISSLDRYDASVVEREIATVSKLMRHDQCANIVKYHDIIRSKTTLHIVMEYCSDGVLSSLLVKPMKENYVKFYFKQIIEGLRALHDLNIVHRDIKPDNILLTNNYKTVKICDFGFSHDSVNDSDILKNMVYGSPIYMAPERFLSTGSIRKSSSTLAVPVPDRNSRARSITSPENIVTTRINRQDIHSDTHRGSINECHQNKQVVPESDRSEKPSDVWSAGIILYEMIHGYNPCRGSKDVNTLQKFTLCIEIADFDCDDVSDNCLQVLRSMLNHDDKFRVSAKDICEGIWLRSLETVADNLILSDLFRPRVRTDSQLSRSLPSSSEGSKLMRANKRTRDDNDGGRYSDRIDKYNDRDVNRNIDSYYILSTRDKTTTNIIPNNKKSNSSASIVNDGTFDDIVTQHNRLISSISSQKSSSQQKMGHHRSNSEYTLNTIRKNNSANVTEIDDMMNFEDMFSMD</sequence>
<proteinExistence type="predicted"/>
<evidence type="ECO:0000256" key="2">
    <source>
        <dbReference type="ARBA" id="ARBA00022741"/>
    </source>
</evidence>
<feature type="compositionally biased region" description="Low complexity" evidence="6">
    <location>
        <begin position="504"/>
        <end position="517"/>
    </location>
</feature>
<dbReference type="InterPro" id="IPR000719">
    <property type="entry name" value="Prot_kinase_dom"/>
</dbReference>
<dbReference type="GO" id="GO:0016020">
    <property type="term" value="C:membrane"/>
    <property type="evidence" value="ECO:0007669"/>
    <property type="project" value="TreeGrafter"/>
</dbReference>
<feature type="compositionally biased region" description="Low complexity" evidence="6">
    <location>
        <begin position="97"/>
        <end position="112"/>
    </location>
</feature>
<organism evidence="8 9">
    <name type="scientific">Yasminevirus sp. GU-2018</name>
    <dbReference type="NCBI Taxonomy" id="2420051"/>
    <lineage>
        <taxon>Viruses</taxon>
        <taxon>Varidnaviria</taxon>
        <taxon>Bamfordvirae</taxon>
        <taxon>Nucleocytoviricota</taxon>
        <taxon>Megaviricetes</taxon>
        <taxon>Imitervirales</taxon>
        <taxon>Mimiviridae</taxon>
        <taxon>Klosneuvirinae</taxon>
        <taxon>Yasminevirus</taxon>
        <taxon>Yasminevirus saudimassiliense</taxon>
    </lineage>
</organism>
<evidence type="ECO:0000256" key="5">
    <source>
        <dbReference type="PROSITE-ProRule" id="PRU10141"/>
    </source>
</evidence>
<dbReference type="SUPFAM" id="SSF56112">
    <property type="entry name" value="Protein kinase-like (PK-like)"/>
    <property type="match status" value="1"/>
</dbReference>
<evidence type="ECO:0000256" key="6">
    <source>
        <dbReference type="SAM" id="MobiDB-lite"/>
    </source>
</evidence>
<reference evidence="8 9" key="1">
    <citation type="submission" date="2018-10" db="EMBL/GenBank/DDBJ databases">
        <authorList>
            <consortium name="IHU Genomes"/>
        </authorList>
    </citation>
    <scope>NUCLEOTIDE SEQUENCE [LARGE SCALE GENOMIC DNA]</scope>
    <source>
        <strain evidence="8 9">A1</strain>
    </source>
</reference>
<evidence type="ECO:0000256" key="4">
    <source>
        <dbReference type="ARBA" id="ARBA00022840"/>
    </source>
</evidence>
<feature type="region of interest" description="Disordered" evidence="6">
    <location>
        <begin position="76"/>
        <end position="112"/>
    </location>
</feature>
<keyword evidence="4 5" id="KW-0067">ATP-binding</keyword>
<dbReference type="InterPro" id="IPR017441">
    <property type="entry name" value="Protein_kinase_ATP_BS"/>
</dbReference>
<keyword evidence="8" id="KW-0723">Serine/threonine-protein kinase</keyword>
<feature type="compositionally biased region" description="Basic and acidic residues" evidence="6">
    <location>
        <begin position="523"/>
        <end position="538"/>
    </location>
</feature>
<evidence type="ECO:0000313" key="9">
    <source>
        <dbReference type="Proteomes" id="UP000594342"/>
    </source>
</evidence>
<dbReference type="Pfam" id="PF00069">
    <property type="entry name" value="Pkinase"/>
    <property type="match status" value="2"/>
</dbReference>
<feature type="region of interest" description="Disordered" evidence="6">
    <location>
        <begin position="504"/>
        <end position="538"/>
    </location>
</feature>
<keyword evidence="2 5" id="KW-0547">Nucleotide-binding</keyword>